<dbReference type="InterPro" id="IPR032816">
    <property type="entry name" value="VTT_dom"/>
</dbReference>
<evidence type="ECO:0000256" key="1">
    <source>
        <dbReference type="ARBA" id="ARBA00004651"/>
    </source>
</evidence>
<evidence type="ECO:0000256" key="6">
    <source>
        <dbReference type="ARBA" id="ARBA00023136"/>
    </source>
</evidence>
<evidence type="ECO:0000256" key="2">
    <source>
        <dbReference type="ARBA" id="ARBA00010792"/>
    </source>
</evidence>
<keyword evidence="3" id="KW-1003">Cell membrane</keyword>
<protein>
    <submittedName>
        <fullName evidence="9">Alkaline phosphatase-like protein</fullName>
    </submittedName>
</protein>
<dbReference type="RefSeq" id="WP_055264170.1">
    <property type="nucleotide sequence ID" value="NZ_CABIXQ010000004.1"/>
</dbReference>
<sequence>MDGNSIMNNITQYGTIVIFLIIFLENLNMPGFPAGVIMPIVGLWASKHNENIIFIVILSVIASLLASWILYFIGFYGGNYILDKYTKRFPKQSEYIDEKLEYLRRKGNVGVMISRMIPMARTIIPVPAGVLKLNFLKYTAYSAIGILIWDSTLICSGYILGDGVIKILS</sequence>
<evidence type="ECO:0000256" key="4">
    <source>
        <dbReference type="ARBA" id="ARBA00022692"/>
    </source>
</evidence>
<evidence type="ECO:0000259" key="8">
    <source>
        <dbReference type="Pfam" id="PF09335"/>
    </source>
</evidence>
<dbReference type="Proteomes" id="UP000095594">
    <property type="component" value="Unassembled WGS sequence"/>
</dbReference>
<dbReference type="GO" id="GO:0005886">
    <property type="term" value="C:plasma membrane"/>
    <property type="evidence" value="ECO:0007669"/>
    <property type="project" value="UniProtKB-SubCell"/>
</dbReference>
<dbReference type="PANTHER" id="PTHR42709">
    <property type="entry name" value="ALKALINE PHOSPHATASE LIKE PROTEIN"/>
    <property type="match status" value="1"/>
</dbReference>
<dbReference type="AlphaFoldDB" id="A0A174BIJ0"/>
<dbReference type="Pfam" id="PF09335">
    <property type="entry name" value="VTT_dom"/>
    <property type="match status" value="1"/>
</dbReference>
<accession>A0A174BIJ0</accession>
<dbReference type="EMBL" id="CYZX01000004">
    <property type="protein sequence ID" value="CUO00861.1"/>
    <property type="molecule type" value="Genomic_DNA"/>
</dbReference>
<evidence type="ECO:0000313" key="10">
    <source>
        <dbReference type="Proteomes" id="UP000095594"/>
    </source>
</evidence>
<dbReference type="InterPro" id="IPR051311">
    <property type="entry name" value="DedA_domain"/>
</dbReference>
<evidence type="ECO:0000256" key="5">
    <source>
        <dbReference type="ARBA" id="ARBA00022989"/>
    </source>
</evidence>
<reference evidence="9 10" key="1">
    <citation type="submission" date="2015-09" db="EMBL/GenBank/DDBJ databases">
        <authorList>
            <consortium name="Pathogen Informatics"/>
        </authorList>
    </citation>
    <scope>NUCLEOTIDE SEQUENCE [LARGE SCALE GENOMIC DNA]</scope>
    <source>
        <strain evidence="9 10">2789STDY5834856</strain>
    </source>
</reference>
<comment type="similarity">
    <text evidence="2">Belongs to the DedA family.</text>
</comment>
<dbReference type="OrthoDB" id="9813426at2"/>
<keyword evidence="4 7" id="KW-0812">Transmembrane</keyword>
<dbReference type="PANTHER" id="PTHR42709:SF6">
    <property type="entry name" value="UNDECAPRENYL PHOSPHATE TRANSPORTER A"/>
    <property type="match status" value="1"/>
</dbReference>
<keyword evidence="5 7" id="KW-1133">Transmembrane helix</keyword>
<organism evidence="9 10">
    <name type="scientific">Clostridium disporicum</name>
    <dbReference type="NCBI Taxonomy" id="84024"/>
    <lineage>
        <taxon>Bacteria</taxon>
        <taxon>Bacillati</taxon>
        <taxon>Bacillota</taxon>
        <taxon>Clostridia</taxon>
        <taxon>Eubacteriales</taxon>
        <taxon>Clostridiaceae</taxon>
        <taxon>Clostridium</taxon>
    </lineage>
</organism>
<proteinExistence type="inferred from homology"/>
<feature type="transmembrane region" description="Helical" evidence="7">
    <location>
        <begin position="140"/>
        <end position="160"/>
    </location>
</feature>
<evidence type="ECO:0000256" key="7">
    <source>
        <dbReference type="SAM" id="Phobius"/>
    </source>
</evidence>
<evidence type="ECO:0000313" key="9">
    <source>
        <dbReference type="EMBL" id="CUO00861.1"/>
    </source>
</evidence>
<evidence type="ECO:0000256" key="3">
    <source>
        <dbReference type="ARBA" id="ARBA00022475"/>
    </source>
</evidence>
<keyword evidence="6 7" id="KW-0472">Membrane</keyword>
<feature type="domain" description="VTT" evidence="8">
    <location>
        <begin position="42"/>
        <end position="157"/>
    </location>
</feature>
<comment type="subcellular location">
    <subcellularLocation>
        <location evidence="1">Cell membrane</location>
        <topology evidence="1">Multi-pass membrane protein</topology>
    </subcellularLocation>
</comment>
<feature type="transmembrane region" description="Helical" evidence="7">
    <location>
        <begin position="52"/>
        <end position="82"/>
    </location>
</feature>
<name>A0A174BIJ0_9CLOT</name>
<gene>
    <name evidence="9" type="primary">dedA_2</name>
    <name evidence="9" type="ORF">ERS852471_00804</name>
</gene>